<dbReference type="InterPro" id="IPR051080">
    <property type="entry name" value="Nematode_rcpt-like_serp_alpha"/>
</dbReference>
<dbReference type="Proteomes" id="UP001432027">
    <property type="component" value="Unassembled WGS sequence"/>
</dbReference>
<evidence type="ECO:0000256" key="5">
    <source>
        <dbReference type="ARBA" id="ARBA00037994"/>
    </source>
</evidence>
<reference evidence="7" key="1">
    <citation type="submission" date="2023-10" db="EMBL/GenBank/DDBJ databases">
        <title>Genome assembly of Pristionchus species.</title>
        <authorList>
            <person name="Yoshida K."/>
            <person name="Sommer R.J."/>
        </authorList>
    </citation>
    <scope>NUCLEOTIDE SEQUENCE</scope>
    <source>
        <strain evidence="7">RS0144</strain>
    </source>
</reference>
<feature type="non-terminal residue" evidence="7">
    <location>
        <position position="1"/>
    </location>
</feature>
<keyword evidence="3 6" id="KW-1133">Transmembrane helix</keyword>
<dbReference type="PANTHER" id="PTHR31357">
    <property type="entry name" value="SERPENTINE RECEPTOR CLASS ALPHA-10"/>
    <property type="match status" value="1"/>
</dbReference>
<keyword evidence="2 6" id="KW-0812">Transmembrane</keyword>
<keyword evidence="4 6" id="KW-0472">Membrane</keyword>
<evidence type="ECO:0000256" key="1">
    <source>
        <dbReference type="ARBA" id="ARBA00004141"/>
    </source>
</evidence>
<dbReference type="GO" id="GO:0004984">
    <property type="term" value="F:olfactory receptor activity"/>
    <property type="evidence" value="ECO:0007669"/>
    <property type="project" value="TreeGrafter"/>
</dbReference>
<dbReference type="PANTHER" id="PTHR31357:SF5">
    <property type="entry name" value="SERPENTINE RECEPTOR CLASS ALPHA-1-RELATED"/>
    <property type="match status" value="1"/>
</dbReference>
<comment type="subcellular location">
    <subcellularLocation>
        <location evidence="1">Membrane</location>
        <topology evidence="1">Multi-pass membrane protein</topology>
    </subcellularLocation>
</comment>
<evidence type="ECO:0000313" key="7">
    <source>
        <dbReference type="EMBL" id="GMT02177.1"/>
    </source>
</evidence>
<evidence type="ECO:0000256" key="4">
    <source>
        <dbReference type="ARBA" id="ARBA00023136"/>
    </source>
</evidence>
<dbReference type="AlphaFoldDB" id="A0AAV5U6M0"/>
<gene>
    <name evidence="7" type="ORF">PENTCL1PPCAC_24351</name>
</gene>
<name>A0AAV5U6M0_9BILA</name>
<feature type="transmembrane region" description="Helical" evidence="6">
    <location>
        <begin position="6"/>
        <end position="26"/>
    </location>
</feature>
<dbReference type="EMBL" id="BTSX01000005">
    <property type="protein sequence ID" value="GMT02177.1"/>
    <property type="molecule type" value="Genomic_DNA"/>
</dbReference>
<evidence type="ECO:0008006" key="9">
    <source>
        <dbReference type="Google" id="ProtNLM"/>
    </source>
</evidence>
<sequence>FIFFHSAINVIPYYCVLAPLILLILIRRGKFERNNFVRGFIAPERREINTEKYFNQLNSLWTPVTRKFSKYSVPN</sequence>
<comment type="similarity">
    <text evidence="5">Belongs to the nematode receptor-like protein sra family.</text>
</comment>
<evidence type="ECO:0000256" key="6">
    <source>
        <dbReference type="SAM" id="Phobius"/>
    </source>
</evidence>
<evidence type="ECO:0000313" key="8">
    <source>
        <dbReference type="Proteomes" id="UP001432027"/>
    </source>
</evidence>
<proteinExistence type="inferred from homology"/>
<evidence type="ECO:0000256" key="3">
    <source>
        <dbReference type="ARBA" id="ARBA00022989"/>
    </source>
</evidence>
<evidence type="ECO:0000256" key="2">
    <source>
        <dbReference type="ARBA" id="ARBA00022692"/>
    </source>
</evidence>
<comment type="caution">
    <text evidence="7">The sequence shown here is derived from an EMBL/GenBank/DDBJ whole genome shotgun (WGS) entry which is preliminary data.</text>
</comment>
<organism evidence="7 8">
    <name type="scientific">Pristionchus entomophagus</name>
    <dbReference type="NCBI Taxonomy" id="358040"/>
    <lineage>
        <taxon>Eukaryota</taxon>
        <taxon>Metazoa</taxon>
        <taxon>Ecdysozoa</taxon>
        <taxon>Nematoda</taxon>
        <taxon>Chromadorea</taxon>
        <taxon>Rhabditida</taxon>
        <taxon>Rhabditina</taxon>
        <taxon>Diplogasteromorpha</taxon>
        <taxon>Diplogasteroidea</taxon>
        <taxon>Neodiplogasteridae</taxon>
        <taxon>Pristionchus</taxon>
    </lineage>
</organism>
<accession>A0AAV5U6M0</accession>
<protein>
    <recommendedName>
        <fullName evidence="9">G protein-coupled receptor</fullName>
    </recommendedName>
</protein>
<keyword evidence="8" id="KW-1185">Reference proteome</keyword>
<dbReference type="GO" id="GO:0016020">
    <property type="term" value="C:membrane"/>
    <property type="evidence" value="ECO:0007669"/>
    <property type="project" value="UniProtKB-SubCell"/>
</dbReference>